<sequence>MATALGMAMGVPVPPGTLIKLGSEWGFVSIGFGEHGTLPPPADLELLGAERPWEATGVIVLDQWVFNCDRHDANVAYLPTLGVAAFDHDQALFGACPPGDGMTSLSQSRDARIKNHPFGPHLKTDEHFESWVNRAKSIAREELMRAVWSCVDTGLLARPDATALVDFLQHRQKNLRKFITESKAELTGVSAWTLDGDGGE</sequence>
<dbReference type="Proteomes" id="UP000306274">
    <property type="component" value="Unassembled WGS sequence"/>
</dbReference>
<dbReference type="EMBL" id="SRZK01000079">
    <property type="protein sequence ID" value="TGZ10258.1"/>
    <property type="molecule type" value="Genomic_DNA"/>
</dbReference>
<reference evidence="1 2" key="1">
    <citation type="submission" date="2019-04" db="EMBL/GenBank/DDBJ databases">
        <title>Streptomyces rhizosphaericola sp. nov., an actinobacterium isolated from the wheat rhizosphere.</title>
        <authorList>
            <person name="Vargas Hoyos H.A."/>
            <person name="Santos S.N."/>
            <person name="Genuario D.B."/>
            <person name="Melo I.S."/>
            <person name="Da Silva L.J."/>
            <person name="Da Silva F.S.P."/>
            <person name="Zucchi T.D."/>
        </authorList>
    </citation>
    <scope>NUCLEOTIDE SEQUENCE [LARGE SCALE GENOMIC DNA]</scope>
    <source>
        <strain evidence="1 2">1AS2c</strain>
    </source>
</reference>
<protein>
    <recommendedName>
        <fullName evidence="3">HipA-like C-terminal domain-containing protein</fullName>
    </recommendedName>
</protein>
<organism evidence="1 2">
    <name type="scientific">Streptomyces rhizosphaericola</name>
    <dbReference type="NCBI Taxonomy" id="2564098"/>
    <lineage>
        <taxon>Bacteria</taxon>
        <taxon>Bacillati</taxon>
        <taxon>Actinomycetota</taxon>
        <taxon>Actinomycetes</taxon>
        <taxon>Kitasatosporales</taxon>
        <taxon>Streptomycetaceae</taxon>
        <taxon>Streptomyces</taxon>
    </lineage>
</organism>
<comment type="caution">
    <text evidence="1">The sequence shown here is derived from an EMBL/GenBank/DDBJ whole genome shotgun (WGS) entry which is preliminary data.</text>
</comment>
<dbReference type="RefSeq" id="WP_136016065.1">
    <property type="nucleotide sequence ID" value="NZ_SRZK01000079.1"/>
</dbReference>
<evidence type="ECO:0000313" key="2">
    <source>
        <dbReference type="Proteomes" id="UP000306274"/>
    </source>
</evidence>
<evidence type="ECO:0008006" key="3">
    <source>
        <dbReference type="Google" id="ProtNLM"/>
    </source>
</evidence>
<evidence type="ECO:0000313" key="1">
    <source>
        <dbReference type="EMBL" id="TGZ10258.1"/>
    </source>
</evidence>
<name>A0ABY2PHH4_9ACTN</name>
<proteinExistence type="predicted"/>
<accession>A0ABY2PHH4</accession>
<gene>
    <name evidence="1" type="ORF">E5Z02_10825</name>
</gene>
<keyword evidence="2" id="KW-1185">Reference proteome</keyword>